<reference evidence="2" key="1">
    <citation type="submission" date="2025-08" db="UniProtKB">
        <authorList>
            <consortium name="RefSeq"/>
        </authorList>
    </citation>
    <scope>IDENTIFICATION</scope>
    <source>
        <tissue evidence="2">Whole larvae</tissue>
    </source>
</reference>
<dbReference type="Gene3D" id="3.30.1330.30">
    <property type="match status" value="1"/>
</dbReference>
<protein>
    <submittedName>
        <fullName evidence="2">Uncharacterized protein LOC113516046 isoform X1</fullName>
    </submittedName>
</protein>
<dbReference type="InterPro" id="IPR029064">
    <property type="entry name" value="Ribosomal_eL30-like_sf"/>
</dbReference>
<keyword evidence="1" id="KW-1185">Reference proteome</keyword>
<dbReference type="RefSeq" id="XP_026756190.2">
    <property type="nucleotide sequence ID" value="XM_026900389.2"/>
</dbReference>
<name>A0A6J1WMJ7_GALME</name>
<organism evidence="1 2">
    <name type="scientific">Galleria mellonella</name>
    <name type="common">Greater wax moth</name>
    <dbReference type="NCBI Taxonomy" id="7137"/>
    <lineage>
        <taxon>Eukaryota</taxon>
        <taxon>Metazoa</taxon>
        <taxon>Ecdysozoa</taxon>
        <taxon>Arthropoda</taxon>
        <taxon>Hexapoda</taxon>
        <taxon>Insecta</taxon>
        <taxon>Pterygota</taxon>
        <taxon>Neoptera</taxon>
        <taxon>Endopterygota</taxon>
        <taxon>Lepidoptera</taxon>
        <taxon>Glossata</taxon>
        <taxon>Ditrysia</taxon>
        <taxon>Pyraloidea</taxon>
        <taxon>Pyralidae</taxon>
        <taxon>Galleriinae</taxon>
        <taxon>Galleria</taxon>
    </lineage>
</organism>
<dbReference type="GeneID" id="113516046"/>
<dbReference type="InParanoid" id="A0A6J1WMJ7"/>
<gene>
    <name evidence="2" type="primary">LOC113516046</name>
</gene>
<proteinExistence type="predicted"/>
<evidence type="ECO:0000313" key="2">
    <source>
        <dbReference type="RefSeq" id="XP_026756190.2"/>
    </source>
</evidence>
<accession>A0A6J1WMJ7</accession>
<sequence>MEAVTLPQKKKLSKGKFKKTVKNVLCRPDPVFWPVVLDEHKHLVNKALMKYKIPIPEFKKLHWNELKLIPKEKRPKPPKLKKIDGLLFGITECSSAIQSGECSVIILEAEVNPKLIIQPILESCIRTQTPVICLPGLRKISAEYFGIPTSSLGLKKHYLTDLSNEILNIAKCYEKIEDVPMDNTEVNMTDITKKEVNINVSETTNNAISCSYLYRTHKKSRIFIPSNETTGKVNKEFIQQNFIELSKKAEVNKNNTNKYMKMVLKRLSNNPNRIKGK</sequence>
<evidence type="ECO:0000313" key="1">
    <source>
        <dbReference type="Proteomes" id="UP001652740"/>
    </source>
</evidence>
<dbReference type="AlphaFoldDB" id="A0A6J1WMJ7"/>
<dbReference type="SUPFAM" id="SSF55315">
    <property type="entry name" value="L30e-like"/>
    <property type="match status" value="1"/>
</dbReference>
<dbReference type="Proteomes" id="UP001652740">
    <property type="component" value="Unplaced"/>
</dbReference>
<dbReference type="KEGG" id="gmw:113516046"/>